<accession>A0A8J4X855</accession>
<dbReference type="AlphaFoldDB" id="A0A8J4X855"/>
<name>A0A8J4X855_CLAMG</name>
<keyword evidence="3" id="KW-1185">Reference proteome</keyword>
<evidence type="ECO:0000256" key="1">
    <source>
        <dbReference type="SAM" id="MobiDB-lite"/>
    </source>
</evidence>
<proteinExistence type="predicted"/>
<sequence>MGVLNKAIVRLSGRQVRSQYGTFGTTPHKYLRAGCSEMRDEHSGTGAEDVVSTQIPAENMFSAEVHGLDSDGIESSHGLSPQLTSGDAWTANQAGTDQLAQWPGSDPKRVFYLLQTTHTNIQFS</sequence>
<evidence type="ECO:0000313" key="2">
    <source>
        <dbReference type="EMBL" id="KAF5896928.1"/>
    </source>
</evidence>
<gene>
    <name evidence="2" type="ORF">DAT39_013352</name>
</gene>
<reference evidence="2" key="1">
    <citation type="submission" date="2020-07" db="EMBL/GenBank/DDBJ databases">
        <title>Clarias magur genome sequencing, assembly and annotation.</title>
        <authorList>
            <person name="Kushwaha B."/>
            <person name="Kumar R."/>
            <person name="Das P."/>
            <person name="Joshi C.G."/>
            <person name="Kumar D."/>
            <person name="Nagpure N.S."/>
            <person name="Pandey M."/>
            <person name="Agarwal S."/>
            <person name="Srivastava S."/>
            <person name="Singh M."/>
            <person name="Sahoo L."/>
            <person name="Jayasankar P."/>
            <person name="Meher P.K."/>
            <person name="Koringa P.G."/>
            <person name="Iquebal M.A."/>
            <person name="Das S.P."/>
            <person name="Bit A."/>
            <person name="Patnaik S."/>
            <person name="Patel N."/>
            <person name="Shah T.M."/>
            <person name="Hinsu A."/>
            <person name="Jena J.K."/>
        </authorList>
    </citation>
    <scope>NUCLEOTIDE SEQUENCE</scope>
    <source>
        <strain evidence="2">CIFAMagur01</strain>
        <tissue evidence="2">Testis</tissue>
    </source>
</reference>
<protein>
    <submittedName>
        <fullName evidence="2">Uncharacterized protein</fullName>
    </submittedName>
</protein>
<feature type="region of interest" description="Disordered" evidence="1">
    <location>
        <begin position="68"/>
        <end position="102"/>
    </location>
</feature>
<feature type="compositionally biased region" description="Polar residues" evidence="1">
    <location>
        <begin position="77"/>
        <end position="99"/>
    </location>
</feature>
<dbReference type="Proteomes" id="UP000727407">
    <property type="component" value="Unassembled WGS sequence"/>
</dbReference>
<dbReference type="EMBL" id="QNUK01000255">
    <property type="protein sequence ID" value="KAF5896928.1"/>
    <property type="molecule type" value="Genomic_DNA"/>
</dbReference>
<comment type="caution">
    <text evidence="2">The sequence shown here is derived from an EMBL/GenBank/DDBJ whole genome shotgun (WGS) entry which is preliminary data.</text>
</comment>
<evidence type="ECO:0000313" key="3">
    <source>
        <dbReference type="Proteomes" id="UP000727407"/>
    </source>
</evidence>
<organism evidence="2 3">
    <name type="scientific">Clarias magur</name>
    <name type="common">Asian catfish</name>
    <name type="synonym">Macropteronotus magur</name>
    <dbReference type="NCBI Taxonomy" id="1594786"/>
    <lineage>
        <taxon>Eukaryota</taxon>
        <taxon>Metazoa</taxon>
        <taxon>Chordata</taxon>
        <taxon>Craniata</taxon>
        <taxon>Vertebrata</taxon>
        <taxon>Euteleostomi</taxon>
        <taxon>Actinopterygii</taxon>
        <taxon>Neopterygii</taxon>
        <taxon>Teleostei</taxon>
        <taxon>Ostariophysi</taxon>
        <taxon>Siluriformes</taxon>
        <taxon>Clariidae</taxon>
        <taxon>Clarias</taxon>
    </lineage>
</organism>